<gene>
    <name evidence="2" type="ORF">SDC9_110034</name>
</gene>
<dbReference type="AlphaFoldDB" id="A0A645BMZ0"/>
<reference evidence="2" key="1">
    <citation type="submission" date="2019-08" db="EMBL/GenBank/DDBJ databases">
        <authorList>
            <person name="Kucharzyk K."/>
            <person name="Murdoch R.W."/>
            <person name="Higgins S."/>
            <person name="Loffler F."/>
        </authorList>
    </citation>
    <scope>NUCLEOTIDE SEQUENCE</scope>
</reference>
<dbReference type="InterPro" id="IPR036390">
    <property type="entry name" value="WH_DNA-bd_sf"/>
</dbReference>
<dbReference type="InterPro" id="IPR005149">
    <property type="entry name" value="Tscrpt_reg_PadR_N"/>
</dbReference>
<accession>A0A645BMZ0</accession>
<dbReference type="Pfam" id="PF03551">
    <property type="entry name" value="PadR"/>
    <property type="match status" value="1"/>
</dbReference>
<organism evidence="2">
    <name type="scientific">bioreactor metagenome</name>
    <dbReference type="NCBI Taxonomy" id="1076179"/>
    <lineage>
        <taxon>unclassified sequences</taxon>
        <taxon>metagenomes</taxon>
        <taxon>ecological metagenomes</taxon>
    </lineage>
</organism>
<evidence type="ECO:0000313" key="2">
    <source>
        <dbReference type="EMBL" id="MPM63154.1"/>
    </source>
</evidence>
<dbReference type="PANTHER" id="PTHR33169:SF14">
    <property type="entry name" value="TRANSCRIPTIONAL REGULATOR RV3488"/>
    <property type="match status" value="1"/>
</dbReference>
<dbReference type="InterPro" id="IPR036388">
    <property type="entry name" value="WH-like_DNA-bd_sf"/>
</dbReference>
<dbReference type="InterPro" id="IPR052509">
    <property type="entry name" value="Metal_resp_DNA-bind_regulator"/>
</dbReference>
<dbReference type="PANTHER" id="PTHR33169">
    <property type="entry name" value="PADR-FAMILY TRANSCRIPTIONAL REGULATOR"/>
    <property type="match status" value="1"/>
</dbReference>
<proteinExistence type="predicted"/>
<sequence>MKDQIIRKIFNGFIYIHILHHGQKDWFYGSWMIEELKEHGYNVSPGTLYPILKSMVDEDYLIKEEKNVNGKIRKYYRSTDKGRDLLKELKHNLKELVDEVL</sequence>
<dbReference type="Gene3D" id="1.10.10.10">
    <property type="entry name" value="Winged helix-like DNA-binding domain superfamily/Winged helix DNA-binding domain"/>
    <property type="match status" value="1"/>
</dbReference>
<protein>
    <recommendedName>
        <fullName evidence="1">Transcription regulator PadR N-terminal domain-containing protein</fullName>
    </recommendedName>
</protein>
<dbReference type="SUPFAM" id="SSF46785">
    <property type="entry name" value="Winged helix' DNA-binding domain"/>
    <property type="match status" value="1"/>
</dbReference>
<name>A0A645BMZ0_9ZZZZ</name>
<dbReference type="EMBL" id="VSSQ01019250">
    <property type="protein sequence ID" value="MPM63154.1"/>
    <property type="molecule type" value="Genomic_DNA"/>
</dbReference>
<comment type="caution">
    <text evidence="2">The sequence shown here is derived from an EMBL/GenBank/DDBJ whole genome shotgun (WGS) entry which is preliminary data.</text>
</comment>
<evidence type="ECO:0000259" key="1">
    <source>
        <dbReference type="Pfam" id="PF03551"/>
    </source>
</evidence>
<feature type="domain" description="Transcription regulator PadR N-terminal" evidence="1">
    <location>
        <begin position="18"/>
        <end position="88"/>
    </location>
</feature>